<evidence type="ECO:0000259" key="1">
    <source>
        <dbReference type="Pfam" id="PF18962"/>
    </source>
</evidence>
<reference evidence="2 3" key="1">
    <citation type="journal article" date="2011" name="Int. J. Syst. Evol. Microbiol.">
        <title>Hymenobacter yonginensis sp. nov., isolated from a mesotrophic artificial lake.</title>
        <authorList>
            <person name="Joung Y."/>
            <person name="Cho S.H."/>
            <person name="Kim H."/>
            <person name="Kim S.B."/>
            <person name="Joh K."/>
        </authorList>
    </citation>
    <scope>NUCLEOTIDE SEQUENCE [LARGE SCALE GENOMIC DNA]</scope>
    <source>
        <strain evidence="2 3">KCTC 22745</strain>
    </source>
</reference>
<keyword evidence="3" id="KW-1185">Reference proteome</keyword>
<evidence type="ECO:0000313" key="2">
    <source>
        <dbReference type="EMBL" id="WBO85709.1"/>
    </source>
</evidence>
<name>A0ABY7PS85_9BACT</name>
<feature type="domain" description="Secretion system C-terminal sorting" evidence="1">
    <location>
        <begin position="394"/>
        <end position="472"/>
    </location>
</feature>
<dbReference type="InterPro" id="IPR015943">
    <property type="entry name" value="WD40/YVTN_repeat-like_dom_sf"/>
</dbReference>
<dbReference type="Pfam" id="PF18962">
    <property type="entry name" value="Por_Secre_tail"/>
    <property type="match status" value="1"/>
</dbReference>
<evidence type="ECO:0000313" key="3">
    <source>
        <dbReference type="Proteomes" id="UP001211872"/>
    </source>
</evidence>
<dbReference type="NCBIfam" id="TIGR04183">
    <property type="entry name" value="Por_Secre_tail"/>
    <property type="match status" value="1"/>
</dbReference>
<accession>A0ABY7PS85</accession>
<dbReference type="InterPro" id="IPR036278">
    <property type="entry name" value="Sialidase_sf"/>
</dbReference>
<dbReference type="InterPro" id="IPR026444">
    <property type="entry name" value="Secre_tail"/>
</dbReference>
<dbReference type="CDD" id="cd15482">
    <property type="entry name" value="Sialidase_non-viral"/>
    <property type="match status" value="1"/>
</dbReference>
<sequence>MKKTLLGISFLLGLGLQGYSQGTPAISSFTAQNSNLPADFRIVGIQAIDANTAWGLAGTLNPAGTSIDANTYLRTTNGGTAWQGGLIAPAGFTGYTAGNLYAVNSTTAWAAMFDGTNGGGLIAKTSDGGATWVAQTSPAAGQFAAPDGFGNFVYFFDANNGVCMGDPNRQGTSSIKFFEIYTTTNGGTTWVRTPRANGLASNTSEYGVVNQYTVVGNTIWFTSLYDPTSITSPSRVFKSTDRGLNWTSVNSNISNRVSGVAFATANNGLIWNNENLSVTTNGGTSWTTQTYSTPFRDSDVKAIPGSNTYVAVGLDARVATPSAADIGTSISRDNGATWTTIDNRAQYLSVSFASGTVGWAGGFTAPAGGGGIGKYTGTNILANRNAELQKALAVYPNPSATGVFTVQLASGLKTGATVRVFDVVGRQVAAQTLNATAVAAKSTTVDLSSEKAGIYTLELRTDAGVAQQKLVVE</sequence>
<gene>
    <name evidence="2" type="ORF">O9Z63_05550</name>
</gene>
<protein>
    <submittedName>
        <fullName evidence="2">T9SS type A sorting domain-containing protein</fullName>
    </submittedName>
</protein>
<dbReference type="EMBL" id="CP115396">
    <property type="protein sequence ID" value="WBO85709.1"/>
    <property type="molecule type" value="Genomic_DNA"/>
</dbReference>
<proteinExistence type="predicted"/>
<dbReference type="Proteomes" id="UP001211872">
    <property type="component" value="Chromosome"/>
</dbReference>
<dbReference type="RefSeq" id="WP_270128332.1">
    <property type="nucleotide sequence ID" value="NZ_CP115396.1"/>
</dbReference>
<organism evidence="2 3">
    <name type="scientific">Hymenobacter yonginensis</name>
    <dbReference type="NCBI Taxonomy" id="748197"/>
    <lineage>
        <taxon>Bacteria</taxon>
        <taxon>Pseudomonadati</taxon>
        <taxon>Bacteroidota</taxon>
        <taxon>Cytophagia</taxon>
        <taxon>Cytophagales</taxon>
        <taxon>Hymenobacteraceae</taxon>
        <taxon>Hymenobacter</taxon>
    </lineage>
</organism>
<dbReference type="SUPFAM" id="SSF50939">
    <property type="entry name" value="Sialidases"/>
    <property type="match status" value="1"/>
</dbReference>
<dbReference type="Gene3D" id="2.130.10.10">
    <property type="entry name" value="YVTN repeat-like/Quinoprotein amine dehydrogenase"/>
    <property type="match status" value="2"/>
</dbReference>